<feature type="domain" description="ACP-like" evidence="1">
    <location>
        <begin position="32"/>
        <end position="120"/>
    </location>
</feature>
<gene>
    <name evidence="2" type="ORF">EII21_05975</name>
</gene>
<dbReference type="Pfam" id="PF24574">
    <property type="entry name" value="Nm-ACP"/>
    <property type="match status" value="1"/>
</dbReference>
<evidence type="ECO:0000313" key="3">
    <source>
        <dbReference type="Proteomes" id="UP000269923"/>
    </source>
</evidence>
<keyword evidence="3" id="KW-1185">Reference proteome</keyword>
<dbReference type="STRING" id="1121352.GCA_000620925_01347"/>
<dbReference type="RefSeq" id="WP_051532071.1">
    <property type="nucleotide sequence ID" value="NZ_CP059563.1"/>
</dbReference>
<dbReference type="CDD" id="cd21836">
    <property type="entry name" value="adhesin_CP"/>
    <property type="match status" value="1"/>
</dbReference>
<dbReference type="EMBL" id="RQYC01000007">
    <property type="protein sequence ID" value="RRD90181.1"/>
    <property type="molecule type" value="Genomic_DNA"/>
</dbReference>
<comment type="caution">
    <text evidence="2">The sequence shown here is derived from an EMBL/GenBank/DDBJ whole genome shotgun (WGS) entry which is preliminary data.</text>
</comment>
<protein>
    <submittedName>
        <fullName evidence="2">Adhesin</fullName>
    </submittedName>
</protein>
<name>A0A3P2A420_9NEIS</name>
<dbReference type="AlphaFoldDB" id="A0A3P2A420"/>
<evidence type="ECO:0000259" key="1">
    <source>
        <dbReference type="Pfam" id="PF24574"/>
    </source>
</evidence>
<organism evidence="2 3">
    <name type="scientific">Conchiformibius steedae</name>
    <dbReference type="NCBI Taxonomy" id="153493"/>
    <lineage>
        <taxon>Bacteria</taxon>
        <taxon>Pseudomonadati</taxon>
        <taxon>Pseudomonadota</taxon>
        <taxon>Betaproteobacteria</taxon>
        <taxon>Neisseriales</taxon>
        <taxon>Neisseriaceae</taxon>
        <taxon>Conchiformibius</taxon>
    </lineage>
</organism>
<proteinExistence type="predicted"/>
<dbReference type="Proteomes" id="UP000269923">
    <property type="component" value="Unassembled WGS sequence"/>
</dbReference>
<sequence length="122" mass="13016">MKAVNILTAVALSAGLISAASAGSIDANKVTKRASVSYSCQNNKHLVIHYGFNAAWVPVTANVEGRTLRYDRAASDRTSAFFKDRAGYRLGAGDLNGRNHKKSGVMLTAPNNRILFKGCTAD</sequence>
<dbReference type="InterPro" id="IPR056025">
    <property type="entry name" value="ACP_dom"/>
</dbReference>
<accession>A0A3P2A420</accession>
<dbReference type="OrthoDB" id="8612002at2"/>
<reference evidence="2 3" key="1">
    <citation type="submission" date="2018-11" db="EMBL/GenBank/DDBJ databases">
        <title>Genomes From Bacteria Associated with the Canine Oral Cavity: a Test Case for Automated Genome-Based Taxonomic Assignment.</title>
        <authorList>
            <person name="Coil D.A."/>
            <person name="Jospin G."/>
            <person name="Darling A.E."/>
            <person name="Wallis C."/>
            <person name="Davis I.J."/>
            <person name="Harris S."/>
            <person name="Eisen J.A."/>
            <person name="Holcombe L.J."/>
            <person name="O'Flynn C."/>
        </authorList>
    </citation>
    <scope>NUCLEOTIDE SEQUENCE [LARGE SCALE GENOMIC DNA]</scope>
    <source>
        <strain evidence="2 3">COT-280</strain>
    </source>
</reference>
<evidence type="ECO:0000313" key="2">
    <source>
        <dbReference type="EMBL" id="RRD90181.1"/>
    </source>
</evidence>